<dbReference type="InterPro" id="IPR036388">
    <property type="entry name" value="WH-like_DNA-bd_sf"/>
</dbReference>
<keyword evidence="1" id="KW-0805">Transcription regulation</keyword>
<keyword evidence="3" id="KW-0804">Transcription</keyword>
<dbReference type="PANTHER" id="PTHR30136:SF24">
    <property type="entry name" value="HTH-TYPE TRANSCRIPTIONAL REPRESSOR ALLR"/>
    <property type="match status" value="1"/>
</dbReference>
<dbReference type="EMBL" id="CP003360">
    <property type="protein sequence ID" value="AFM23818.1"/>
    <property type="molecule type" value="Genomic_DNA"/>
</dbReference>
<dbReference type="STRING" id="706587.Desti_1104"/>
<keyword evidence="2" id="KW-0238">DNA-binding</keyword>
<dbReference type="PROSITE" id="PS51078">
    <property type="entry name" value="ICLR_ED"/>
    <property type="match status" value="1"/>
</dbReference>
<dbReference type="SMART" id="SM00346">
    <property type="entry name" value="HTH_ICLR"/>
    <property type="match status" value="1"/>
</dbReference>
<dbReference type="Pfam" id="PF01614">
    <property type="entry name" value="IclR_C"/>
    <property type="match status" value="1"/>
</dbReference>
<evidence type="ECO:0000313" key="7">
    <source>
        <dbReference type="Proteomes" id="UP000006055"/>
    </source>
</evidence>
<organism evidence="6 7">
    <name type="scientific">Desulfomonile tiedjei (strain ATCC 49306 / DSM 6799 / DCB-1)</name>
    <dbReference type="NCBI Taxonomy" id="706587"/>
    <lineage>
        <taxon>Bacteria</taxon>
        <taxon>Pseudomonadati</taxon>
        <taxon>Thermodesulfobacteriota</taxon>
        <taxon>Desulfomonilia</taxon>
        <taxon>Desulfomonilales</taxon>
        <taxon>Desulfomonilaceae</taxon>
        <taxon>Desulfomonile</taxon>
    </lineage>
</organism>
<dbReference type="Gene3D" id="3.30.450.40">
    <property type="match status" value="1"/>
</dbReference>
<evidence type="ECO:0000259" key="4">
    <source>
        <dbReference type="PROSITE" id="PS51077"/>
    </source>
</evidence>
<dbReference type="GO" id="GO:0045892">
    <property type="term" value="P:negative regulation of DNA-templated transcription"/>
    <property type="evidence" value="ECO:0007669"/>
    <property type="project" value="TreeGrafter"/>
</dbReference>
<dbReference type="InterPro" id="IPR050707">
    <property type="entry name" value="HTH_MetabolicPath_Reg"/>
</dbReference>
<dbReference type="SUPFAM" id="SSF55781">
    <property type="entry name" value="GAF domain-like"/>
    <property type="match status" value="1"/>
</dbReference>
<evidence type="ECO:0000256" key="3">
    <source>
        <dbReference type="ARBA" id="ARBA00023163"/>
    </source>
</evidence>
<proteinExistence type="predicted"/>
<dbReference type="RefSeq" id="WP_014808971.1">
    <property type="nucleotide sequence ID" value="NC_018025.1"/>
</dbReference>
<evidence type="ECO:0000259" key="5">
    <source>
        <dbReference type="PROSITE" id="PS51078"/>
    </source>
</evidence>
<evidence type="ECO:0000313" key="6">
    <source>
        <dbReference type="EMBL" id="AFM23818.1"/>
    </source>
</evidence>
<dbReference type="GO" id="GO:0003700">
    <property type="term" value="F:DNA-binding transcription factor activity"/>
    <property type="evidence" value="ECO:0007669"/>
    <property type="project" value="TreeGrafter"/>
</dbReference>
<dbReference type="Gene3D" id="1.10.10.10">
    <property type="entry name" value="Winged helix-like DNA-binding domain superfamily/Winged helix DNA-binding domain"/>
    <property type="match status" value="1"/>
</dbReference>
<feature type="domain" description="IclR-ED" evidence="5">
    <location>
        <begin position="77"/>
        <end position="263"/>
    </location>
</feature>
<dbReference type="Proteomes" id="UP000006055">
    <property type="component" value="Chromosome"/>
</dbReference>
<accession>I4C2M7</accession>
<dbReference type="InterPro" id="IPR005471">
    <property type="entry name" value="Tscrpt_reg_IclR_N"/>
</dbReference>
<dbReference type="PANTHER" id="PTHR30136">
    <property type="entry name" value="HELIX-TURN-HELIX TRANSCRIPTIONAL REGULATOR, ICLR FAMILY"/>
    <property type="match status" value="1"/>
</dbReference>
<dbReference type="AlphaFoldDB" id="I4C2M7"/>
<protein>
    <submittedName>
        <fullName evidence="6">Transcriptional regulator</fullName>
    </submittedName>
</protein>
<dbReference type="eggNOG" id="COG1414">
    <property type="taxonomic scope" value="Bacteria"/>
</dbReference>
<evidence type="ECO:0000256" key="1">
    <source>
        <dbReference type="ARBA" id="ARBA00023015"/>
    </source>
</evidence>
<keyword evidence="7" id="KW-1185">Reference proteome</keyword>
<dbReference type="InterPro" id="IPR036390">
    <property type="entry name" value="WH_DNA-bd_sf"/>
</dbReference>
<dbReference type="GO" id="GO:0003677">
    <property type="term" value="F:DNA binding"/>
    <property type="evidence" value="ECO:0007669"/>
    <property type="project" value="UniProtKB-KW"/>
</dbReference>
<dbReference type="OrthoDB" id="9791752at2"/>
<dbReference type="PROSITE" id="PS51077">
    <property type="entry name" value="HTH_ICLR"/>
    <property type="match status" value="1"/>
</dbReference>
<sequence length="268" mass="29606">MAAKQDSSHIVYSAPIVSKAMRVLKMIISASANPGISEIASKLSLAKSTTHGILAALEESGWVLRDPISRKYTCGHAVKDLASNAVVRMPLVELARPHLEKLGQELDEDIFLGIWAGQQLLILDQIESSKELKIRARPGTRISMFAGAAGKVFLAHHDVDEVSRIVRSRPLPRFTKHSIVEPDVYLAELEKVRSNGIAHDVEEYLPNVWAVAVPIFYGKKARRRMVAGFWIVSLDTELSSESIARAERLSRLTGETLSKVISNHSEPQ</sequence>
<dbReference type="InterPro" id="IPR029016">
    <property type="entry name" value="GAF-like_dom_sf"/>
</dbReference>
<feature type="domain" description="HTH iclR-type" evidence="4">
    <location>
        <begin position="14"/>
        <end position="76"/>
    </location>
</feature>
<dbReference type="HOGENOM" id="CLU_062618_6_0_7"/>
<dbReference type="InterPro" id="IPR014757">
    <property type="entry name" value="Tscrpt_reg_IclR_C"/>
</dbReference>
<dbReference type="KEGG" id="dti:Desti_1104"/>
<name>I4C2M7_DESTA</name>
<reference evidence="7" key="1">
    <citation type="submission" date="2012-06" db="EMBL/GenBank/DDBJ databases">
        <title>Complete sequence of chromosome of Desulfomonile tiedjei DSM 6799.</title>
        <authorList>
            <person name="Lucas S."/>
            <person name="Copeland A."/>
            <person name="Lapidus A."/>
            <person name="Glavina del Rio T."/>
            <person name="Dalin E."/>
            <person name="Tice H."/>
            <person name="Bruce D."/>
            <person name="Goodwin L."/>
            <person name="Pitluck S."/>
            <person name="Peters L."/>
            <person name="Ovchinnikova G."/>
            <person name="Zeytun A."/>
            <person name="Lu M."/>
            <person name="Kyrpides N."/>
            <person name="Mavromatis K."/>
            <person name="Ivanova N."/>
            <person name="Brettin T."/>
            <person name="Detter J.C."/>
            <person name="Han C."/>
            <person name="Larimer F."/>
            <person name="Land M."/>
            <person name="Hauser L."/>
            <person name="Markowitz V."/>
            <person name="Cheng J.-F."/>
            <person name="Hugenholtz P."/>
            <person name="Woyke T."/>
            <person name="Wu D."/>
            <person name="Spring S."/>
            <person name="Schroeder M."/>
            <person name="Brambilla E."/>
            <person name="Klenk H.-P."/>
            <person name="Eisen J.A."/>
        </authorList>
    </citation>
    <scope>NUCLEOTIDE SEQUENCE [LARGE SCALE GENOMIC DNA]</scope>
    <source>
        <strain evidence="7">ATCC 49306 / DSM 6799 / DCB-1</strain>
    </source>
</reference>
<evidence type="ECO:0000256" key="2">
    <source>
        <dbReference type="ARBA" id="ARBA00023125"/>
    </source>
</evidence>
<gene>
    <name evidence="6" type="ordered locus">Desti_1104</name>
</gene>
<dbReference type="Pfam" id="PF09339">
    <property type="entry name" value="HTH_IclR"/>
    <property type="match status" value="1"/>
</dbReference>
<dbReference type="SUPFAM" id="SSF46785">
    <property type="entry name" value="Winged helix' DNA-binding domain"/>
    <property type="match status" value="1"/>
</dbReference>